<feature type="transmembrane region" description="Helical" evidence="8">
    <location>
        <begin position="277"/>
        <end position="300"/>
    </location>
</feature>
<feature type="transmembrane region" description="Helical" evidence="8">
    <location>
        <begin position="37"/>
        <end position="58"/>
    </location>
</feature>
<name>A0A318E5I8_9GAMM</name>
<dbReference type="GO" id="GO:0055085">
    <property type="term" value="P:transmembrane transport"/>
    <property type="evidence" value="ECO:0007669"/>
    <property type="project" value="TreeGrafter"/>
</dbReference>
<evidence type="ECO:0000256" key="8">
    <source>
        <dbReference type="SAM" id="Phobius"/>
    </source>
</evidence>
<sequence>MQLIRDWLSRQLGNPQIVSLLLLLLAFWLTLTFLSPVFQPVFAALVIAYLLEGPVAVLERRRLRRGAASVLVWLLFYAGVIVVLIMLLPQLVRQVTQIVQEIPRITAELQAWLLSLPQRYPAMFSETQMHGLAGELNINLAALRSEVLSRTHLLGVGVTYIVVYLILVPLMVFFMLKDRRQLAGFGRRFLPQDISLIRRVWADVDRQLANYVRGKALEIVIVWAVTWLVFELLGLRYAMLLGAVTGISVLAPWVGATVVTLPVAAVAYTQFGLGSEFAYVLIAYAVIQALDGNVLVPVIFSEANNLHPIAIIVAVLLFGSLYGFWGVFFAIPLATVVAAVVRAWPGAAEVSAGTPGDG</sequence>
<accession>A0A318E5I8</accession>
<feature type="transmembrane region" description="Helical" evidence="8">
    <location>
        <begin position="12"/>
        <end position="31"/>
    </location>
</feature>
<evidence type="ECO:0000313" key="10">
    <source>
        <dbReference type="Proteomes" id="UP000248330"/>
    </source>
</evidence>
<dbReference type="Proteomes" id="UP000248330">
    <property type="component" value="Unassembled WGS sequence"/>
</dbReference>
<dbReference type="PANTHER" id="PTHR21716">
    <property type="entry name" value="TRANSMEMBRANE PROTEIN"/>
    <property type="match status" value="1"/>
</dbReference>
<reference evidence="9 10" key="1">
    <citation type="submission" date="2018-04" db="EMBL/GenBank/DDBJ databases">
        <title>Genomic Encyclopedia of Type Strains, Phase IV (KMG-IV): sequencing the most valuable type-strain genomes for metagenomic binning, comparative biology and taxonomic classification.</title>
        <authorList>
            <person name="Goeker M."/>
        </authorList>
    </citation>
    <scope>NUCLEOTIDE SEQUENCE [LARGE SCALE GENOMIC DNA]</scope>
    <source>
        <strain evidence="9 10">DSM 104150</strain>
    </source>
</reference>
<feature type="transmembrane region" description="Helical" evidence="8">
    <location>
        <begin position="306"/>
        <end position="334"/>
    </location>
</feature>
<keyword evidence="5 8" id="KW-0812">Transmembrane</keyword>
<evidence type="ECO:0000256" key="7">
    <source>
        <dbReference type="ARBA" id="ARBA00023136"/>
    </source>
</evidence>
<feature type="transmembrane region" description="Helical" evidence="8">
    <location>
        <begin position="216"/>
        <end position="235"/>
    </location>
</feature>
<dbReference type="Pfam" id="PF01594">
    <property type="entry name" value="AI-2E_transport"/>
    <property type="match status" value="1"/>
</dbReference>
<comment type="similarity">
    <text evidence="2">Belongs to the autoinducer-2 exporter (AI-2E) (TC 2.A.86) family.</text>
</comment>
<evidence type="ECO:0000256" key="5">
    <source>
        <dbReference type="ARBA" id="ARBA00022692"/>
    </source>
</evidence>
<dbReference type="AlphaFoldDB" id="A0A318E5I8"/>
<dbReference type="OrthoDB" id="5562213at2"/>
<evidence type="ECO:0000256" key="6">
    <source>
        <dbReference type="ARBA" id="ARBA00022989"/>
    </source>
</evidence>
<evidence type="ECO:0000313" key="9">
    <source>
        <dbReference type="EMBL" id="PXV63964.1"/>
    </source>
</evidence>
<dbReference type="RefSeq" id="WP_110266794.1">
    <property type="nucleotide sequence ID" value="NZ_CAKZQT010000026.1"/>
</dbReference>
<feature type="transmembrane region" description="Helical" evidence="8">
    <location>
        <begin position="153"/>
        <end position="176"/>
    </location>
</feature>
<evidence type="ECO:0000256" key="1">
    <source>
        <dbReference type="ARBA" id="ARBA00004651"/>
    </source>
</evidence>
<keyword evidence="6 8" id="KW-1133">Transmembrane helix</keyword>
<keyword evidence="4" id="KW-1003">Cell membrane</keyword>
<dbReference type="InterPro" id="IPR002549">
    <property type="entry name" value="AI-2E-like"/>
</dbReference>
<dbReference type="GO" id="GO:0005886">
    <property type="term" value="C:plasma membrane"/>
    <property type="evidence" value="ECO:0007669"/>
    <property type="project" value="UniProtKB-SubCell"/>
</dbReference>
<comment type="subcellular location">
    <subcellularLocation>
        <location evidence="1">Cell membrane</location>
        <topology evidence="1">Multi-pass membrane protein</topology>
    </subcellularLocation>
</comment>
<comment type="caution">
    <text evidence="9">The sequence shown here is derived from an EMBL/GenBank/DDBJ whole genome shotgun (WGS) entry which is preliminary data.</text>
</comment>
<organism evidence="9 10">
    <name type="scientific">Sinimarinibacterium flocculans</name>
    <dbReference type="NCBI Taxonomy" id="985250"/>
    <lineage>
        <taxon>Bacteria</taxon>
        <taxon>Pseudomonadati</taxon>
        <taxon>Pseudomonadota</taxon>
        <taxon>Gammaproteobacteria</taxon>
        <taxon>Nevskiales</taxon>
        <taxon>Nevskiaceae</taxon>
        <taxon>Sinimarinibacterium</taxon>
    </lineage>
</organism>
<keyword evidence="10" id="KW-1185">Reference proteome</keyword>
<proteinExistence type="inferred from homology"/>
<feature type="transmembrane region" description="Helical" evidence="8">
    <location>
        <begin position="70"/>
        <end position="88"/>
    </location>
</feature>
<evidence type="ECO:0000256" key="2">
    <source>
        <dbReference type="ARBA" id="ARBA00009773"/>
    </source>
</evidence>
<protein>
    <submittedName>
        <fullName evidence="9">Putative permease</fullName>
    </submittedName>
</protein>
<dbReference type="PANTHER" id="PTHR21716:SF53">
    <property type="entry name" value="PERMEASE PERM-RELATED"/>
    <property type="match status" value="1"/>
</dbReference>
<keyword evidence="3" id="KW-0813">Transport</keyword>
<feature type="transmembrane region" description="Helical" evidence="8">
    <location>
        <begin position="241"/>
        <end position="265"/>
    </location>
</feature>
<keyword evidence="7 8" id="KW-0472">Membrane</keyword>
<gene>
    <name evidence="9" type="ORF">C8D93_11428</name>
</gene>
<evidence type="ECO:0000256" key="3">
    <source>
        <dbReference type="ARBA" id="ARBA00022448"/>
    </source>
</evidence>
<dbReference type="EMBL" id="QICN01000014">
    <property type="protein sequence ID" value="PXV63964.1"/>
    <property type="molecule type" value="Genomic_DNA"/>
</dbReference>
<evidence type="ECO:0000256" key="4">
    <source>
        <dbReference type="ARBA" id="ARBA00022475"/>
    </source>
</evidence>